<dbReference type="InterPro" id="IPR027417">
    <property type="entry name" value="P-loop_NTPase"/>
</dbReference>
<dbReference type="NCBIfam" id="NF002879">
    <property type="entry name" value="PRK03333.1"/>
    <property type="match status" value="1"/>
</dbReference>
<dbReference type="Proteomes" id="UP000280008">
    <property type="component" value="Unassembled WGS sequence"/>
</dbReference>
<evidence type="ECO:0000256" key="1">
    <source>
        <dbReference type="ARBA" id="ARBA00022741"/>
    </source>
</evidence>
<keyword evidence="1 3" id="KW-0547">Nucleotide-binding</keyword>
<dbReference type="CDD" id="cd02022">
    <property type="entry name" value="DPCK"/>
    <property type="match status" value="1"/>
</dbReference>
<keyword evidence="3 5" id="KW-0418">Kinase</keyword>
<accession>A0A495IED9</accession>
<reference evidence="5 6" key="1">
    <citation type="submission" date="2018-10" db="EMBL/GenBank/DDBJ databases">
        <title>Sequencing the genomes of 1000 actinobacteria strains.</title>
        <authorList>
            <person name="Klenk H.-P."/>
        </authorList>
    </citation>
    <scope>NUCLEOTIDE SEQUENCE [LARGE SCALE GENOMIC DNA]</scope>
    <source>
        <strain evidence="5 6">DSM 17894</strain>
    </source>
</reference>
<dbReference type="GO" id="GO:0005524">
    <property type="term" value="F:ATP binding"/>
    <property type="evidence" value="ECO:0007669"/>
    <property type="project" value="UniProtKB-UniRule"/>
</dbReference>
<keyword evidence="6" id="KW-1185">Reference proteome</keyword>
<dbReference type="NCBIfam" id="TIGR00152">
    <property type="entry name" value="dephospho-CoA kinase"/>
    <property type="match status" value="1"/>
</dbReference>
<dbReference type="EMBL" id="RBKS01000001">
    <property type="protein sequence ID" value="RKR74139.1"/>
    <property type="molecule type" value="Genomic_DNA"/>
</dbReference>
<evidence type="ECO:0000256" key="3">
    <source>
        <dbReference type="HAMAP-Rule" id="MF_00376"/>
    </source>
</evidence>
<dbReference type="Gene3D" id="3.40.50.300">
    <property type="entry name" value="P-loop containing nucleotide triphosphate hydrolases"/>
    <property type="match status" value="1"/>
</dbReference>
<dbReference type="SUPFAM" id="SSF52540">
    <property type="entry name" value="P-loop containing nucleoside triphosphate hydrolases"/>
    <property type="match status" value="1"/>
</dbReference>
<dbReference type="InterPro" id="IPR001977">
    <property type="entry name" value="Depp_CoAkinase"/>
</dbReference>
<evidence type="ECO:0000256" key="2">
    <source>
        <dbReference type="ARBA" id="ARBA00022840"/>
    </source>
</evidence>
<keyword evidence="3" id="KW-0963">Cytoplasm</keyword>
<dbReference type="Pfam" id="PF01121">
    <property type="entry name" value="CoaE"/>
    <property type="match status" value="1"/>
</dbReference>
<dbReference type="EC" id="2.7.1.24" evidence="3 4"/>
<organism evidence="5 6">
    <name type="scientific">Frondihabitans australicus</name>
    <dbReference type="NCBI Taxonomy" id="386892"/>
    <lineage>
        <taxon>Bacteria</taxon>
        <taxon>Bacillati</taxon>
        <taxon>Actinomycetota</taxon>
        <taxon>Actinomycetes</taxon>
        <taxon>Micrococcales</taxon>
        <taxon>Microbacteriaceae</taxon>
        <taxon>Frondihabitans</taxon>
    </lineage>
</organism>
<keyword evidence="3" id="KW-0808">Transferase</keyword>
<dbReference type="HAMAP" id="MF_00376">
    <property type="entry name" value="Dephospho_CoA_kinase"/>
    <property type="match status" value="1"/>
</dbReference>
<comment type="function">
    <text evidence="3">Catalyzes the phosphorylation of the 3'-hydroxyl group of dephosphocoenzyme A to form coenzyme A.</text>
</comment>
<dbReference type="GO" id="GO:0005737">
    <property type="term" value="C:cytoplasm"/>
    <property type="evidence" value="ECO:0007669"/>
    <property type="project" value="UniProtKB-SubCell"/>
</dbReference>
<dbReference type="AlphaFoldDB" id="A0A495IED9"/>
<proteinExistence type="inferred from homology"/>
<dbReference type="OrthoDB" id="9812943at2"/>
<comment type="pathway">
    <text evidence="3">Cofactor biosynthesis; coenzyme A biosynthesis; CoA from (R)-pantothenate: step 5/5.</text>
</comment>
<dbReference type="PANTHER" id="PTHR10695">
    <property type="entry name" value="DEPHOSPHO-COA KINASE-RELATED"/>
    <property type="match status" value="1"/>
</dbReference>
<sequence length="206" mass="21514">MFVVGLTGGIAAGKSIVASRLGALGAAVVDADRLAREVVEPGTPGLAEIAQRFGEGVVQPDGSLDRAALGAIVFSDPAARLDLEAITHPRVQALSLQRMCEAVADDPARVVVYDVPLLVEARGVGEFDHIVVVHAPASMRIARLVTLRGMDPAEARKRVDAQASDEQRAAVADDVIDSSTSLASTEKQTDALYARLVDLAVAKARA</sequence>
<name>A0A495IED9_9MICO</name>
<comment type="similarity">
    <text evidence="3">Belongs to the CoaE family.</text>
</comment>
<keyword evidence="3" id="KW-0173">Coenzyme A biosynthesis</keyword>
<gene>
    <name evidence="3" type="primary">coaE</name>
    <name evidence="5" type="ORF">C8E83_1247</name>
</gene>
<comment type="caution">
    <text evidence="5">The sequence shown here is derived from an EMBL/GenBank/DDBJ whole genome shotgun (WGS) entry which is preliminary data.</text>
</comment>
<dbReference type="PANTHER" id="PTHR10695:SF46">
    <property type="entry name" value="BIFUNCTIONAL COENZYME A SYNTHASE-RELATED"/>
    <property type="match status" value="1"/>
</dbReference>
<dbReference type="GO" id="GO:0015937">
    <property type="term" value="P:coenzyme A biosynthetic process"/>
    <property type="evidence" value="ECO:0007669"/>
    <property type="project" value="UniProtKB-UniRule"/>
</dbReference>
<dbReference type="GO" id="GO:0004140">
    <property type="term" value="F:dephospho-CoA kinase activity"/>
    <property type="evidence" value="ECO:0007669"/>
    <property type="project" value="UniProtKB-UniRule"/>
</dbReference>
<evidence type="ECO:0000313" key="5">
    <source>
        <dbReference type="EMBL" id="RKR74139.1"/>
    </source>
</evidence>
<dbReference type="RefSeq" id="WP_121368917.1">
    <property type="nucleotide sequence ID" value="NZ_RBKS01000001.1"/>
</dbReference>
<keyword evidence="2 3" id="KW-0067">ATP-binding</keyword>
<evidence type="ECO:0000313" key="6">
    <source>
        <dbReference type="Proteomes" id="UP000280008"/>
    </source>
</evidence>
<feature type="binding site" evidence="3">
    <location>
        <begin position="11"/>
        <end position="16"/>
    </location>
    <ligand>
        <name>ATP</name>
        <dbReference type="ChEBI" id="CHEBI:30616"/>
    </ligand>
</feature>
<comment type="catalytic activity">
    <reaction evidence="3">
        <text>3'-dephospho-CoA + ATP = ADP + CoA + H(+)</text>
        <dbReference type="Rhea" id="RHEA:18245"/>
        <dbReference type="ChEBI" id="CHEBI:15378"/>
        <dbReference type="ChEBI" id="CHEBI:30616"/>
        <dbReference type="ChEBI" id="CHEBI:57287"/>
        <dbReference type="ChEBI" id="CHEBI:57328"/>
        <dbReference type="ChEBI" id="CHEBI:456216"/>
        <dbReference type="EC" id="2.7.1.24"/>
    </reaction>
</comment>
<evidence type="ECO:0000256" key="4">
    <source>
        <dbReference type="NCBIfam" id="TIGR00152"/>
    </source>
</evidence>
<dbReference type="UniPathway" id="UPA00241">
    <property type="reaction ID" value="UER00356"/>
</dbReference>
<dbReference type="PROSITE" id="PS51219">
    <property type="entry name" value="DPCK"/>
    <property type="match status" value="1"/>
</dbReference>
<protein>
    <recommendedName>
        <fullName evidence="3 4">Dephospho-CoA kinase</fullName>
        <ecNumber evidence="3 4">2.7.1.24</ecNumber>
    </recommendedName>
    <alternativeName>
        <fullName evidence="3">Dephosphocoenzyme A kinase</fullName>
    </alternativeName>
</protein>
<comment type="subcellular location">
    <subcellularLocation>
        <location evidence="3">Cytoplasm</location>
    </subcellularLocation>
</comment>